<organism evidence="1 2">
    <name type="scientific">Ficus carica</name>
    <name type="common">Common fig</name>
    <dbReference type="NCBI Taxonomy" id="3494"/>
    <lineage>
        <taxon>Eukaryota</taxon>
        <taxon>Viridiplantae</taxon>
        <taxon>Streptophyta</taxon>
        <taxon>Embryophyta</taxon>
        <taxon>Tracheophyta</taxon>
        <taxon>Spermatophyta</taxon>
        <taxon>Magnoliopsida</taxon>
        <taxon>eudicotyledons</taxon>
        <taxon>Gunneridae</taxon>
        <taxon>Pentapetalae</taxon>
        <taxon>rosids</taxon>
        <taxon>fabids</taxon>
        <taxon>Rosales</taxon>
        <taxon>Moraceae</taxon>
        <taxon>Ficeae</taxon>
        <taxon>Ficus</taxon>
    </lineage>
</organism>
<accession>A0AA88AQK1</accession>
<name>A0AA88AQK1_FICCA</name>
<proteinExistence type="predicted"/>
<evidence type="ECO:0000313" key="2">
    <source>
        <dbReference type="Proteomes" id="UP001187192"/>
    </source>
</evidence>
<reference evidence="1" key="1">
    <citation type="submission" date="2023-07" db="EMBL/GenBank/DDBJ databases">
        <title>draft genome sequence of fig (Ficus carica).</title>
        <authorList>
            <person name="Takahashi T."/>
            <person name="Nishimura K."/>
        </authorList>
    </citation>
    <scope>NUCLEOTIDE SEQUENCE</scope>
</reference>
<dbReference type="EMBL" id="BTGU01000019">
    <property type="protein sequence ID" value="GMN44721.1"/>
    <property type="molecule type" value="Genomic_DNA"/>
</dbReference>
<dbReference type="AlphaFoldDB" id="A0AA88AQK1"/>
<dbReference type="Proteomes" id="UP001187192">
    <property type="component" value="Unassembled WGS sequence"/>
</dbReference>
<gene>
    <name evidence="1" type="ORF">TIFTF001_013920</name>
</gene>
<comment type="caution">
    <text evidence="1">The sequence shown here is derived from an EMBL/GenBank/DDBJ whole genome shotgun (WGS) entry which is preliminary data.</text>
</comment>
<evidence type="ECO:0000313" key="1">
    <source>
        <dbReference type="EMBL" id="GMN44721.1"/>
    </source>
</evidence>
<keyword evidence="2" id="KW-1185">Reference proteome</keyword>
<sequence>MAEPNMHTTAIRSQVHRRSSRSQLITRVTCVVAGQTGLTPKLSKRLTIPGASSSLGSRLKCLSSAQLPSEYQSWINRVHINHNNMYANQIVMQQAISELLPNLIFAPVVPPDDLVPLGPSTNPLTRRPTIMPLTMTTRLQI</sequence>
<protein>
    <submittedName>
        <fullName evidence="1">Uncharacterized protein</fullName>
    </submittedName>
</protein>